<dbReference type="AlphaFoldDB" id="A0AAD5R857"/>
<protein>
    <submittedName>
        <fullName evidence="1">Uncharacterized protein</fullName>
    </submittedName>
</protein>
<accession>A0AAD5R857</accession>
<organism evidence="1 2">
    <name type="scientific">Parelaphostrongylus tenuis</name>
    <name type="common">Meningeal worm</name>
    <dbReference type="NCBI Taxonomy" id="148309"/>
    <lineage>
        <taxon>Eukaryota</taxon>
        <taxon>Metazoa</taxon>
        <taxon>Ecdysozoa</taxon>
        <taxon>Nematoda</taxon>
        <taxon>Chromadorea</taxon>
        <taxon>Rhabditida</taxon>
        <taxon>Rhabditina</taxon>
        <taxon>Rhabditomorpha</taxon>
        <taxon>Strongyloidea</taxon>
        <taxon>Metastrongylidae</taxon>
        <taxon>Parelaphostrongylus</taxon>
    </lineage>
</organism>
<gene>
    <name evidence="1" type="ORF">KIN20_033467</name>
</gene>
<dbReference type="Proteomes" id="UP001196413">
    <property type="component" value="Unassembled WGS sequence"/>
</dbReference>
<sequence length="185" mass="20544">MAVEREPDWLKTLDDHQSQYVFIGFIVSNTIKNGNNENIRVPVEELHRIDLLPIDRFVVDQPICSRSSTLQSINLIVEVYAWVDSAVSSSAGAVEVAITLTPPPGEVAAVYLEKNSSKKNIFVPLADVHCNVLLCKMWANSVDFIDSKRINGRMNNGKSKRSEDHHSQVQGQELSDVLVGGCNQL</sequence>
<keyword evidence="2" id="KW-1185">Reference proteome</keyword>
<evidence type="ECO:0000313" key="1">
    <source>
        <dbReference type="EMBL" id="KAJ1371502.1"/>
    </source>
</evidence>
<comment type="caution">
    <text evidence="1">The sequence shown here is derived from an EMBL/GenBank/DDBJ whole genome shotgun (WGS) entry which is preliminary data.</text>
</comment>
<proteinExistence type="predicted"/>
<reference evidence="1" key="1">
    <citation type="submission" date="2021-06" db="EMBL/GenBank/DDBJ databases">
        <title>Parelaphostrongylus tenuis whole genome reference sequence.</title>
        <authorList>
            <person name="Garwood T.J."/>
            <person name="Larsen P.A."/>
            <person name="Fountain-Jones N.M."/>
            <person name="Garbe J.R."/>
            <person name="Macchietto M.G."/>
            <person name="Kania S.A."/>
            <person name="Gerhold R.W."/>
            <person name="Richards J.E."/>
            <person name="Wolf T.M."/>
        </authorList>
    </citation>
    <scope>NUCLEOTIDE SEQUENCE</scope>
    <source>
        <strain evidence="1">MNPRO001-30</strain>
        <tissue evidence="1">Meninges</tissue>
    </source>
</reference>
<dbReference type="EMBL" id="JAHQIW010006987">
    <property type="protein sequence ID" value="KAJ1371502.1"/>
    <property type="molecule type" value="Genomic_DNA"/>
</dbReference>
<name>A0AAD5R857_PARTN</name>
<evidence type="ECO:0000313" key="2">
    <source>
        <dbReference type="Proteomes" id="UP001196413"/>
    </source>
</evidence>